<dbReference type="InterPro" id="IPR036291">
    <property type="entry name" value="NAD(P)-bd_dom_sf"/>
</dbReference>
<protein>
    <submittedName>
        <fullName evidence="3">SDR family NAD(P)-dependent oxidoreductase</fullName>
        <ecNumber evidence="3">1.1.1.-</ecNumber>
    </submittedName>
</protein>
<dbReference type="PRINTS" id="PR00080">
    <property type="entry name" value="SDRFAMILY"/>
</dbReference>
<dbReference type="PANTHER" id="PTHR24321:SF8">
    <property type="entry name" value="ESTRADIOL 17-BETA-DEHYDROGENASE 8-RELATED"/>
    <property type="match status" value="1"/>
</dbReference>
<dbReference type="PANTHER" id="PTHR24321">
    <property type="entry name" value="DEHYDROGENASES, SHORT CHAIN"/>
    <property type="match status" value="1"/>
</dbReference>
<dbReference type="InterPro" id="IPR020904">
    <property type="entry name" value="Sc_DH/Rdtase_CS"/>
</dbReference>
<organism evidence="3 4">
    <name type="scientific">Sphaerisporangium aureirubrum</name>
    <dbReference type="NCBI Taxonomy" id="1544736"/>
    <lineage>
        <taxon>Bacteria</taxon>
        <taxon>Bacillati</taxon>
        <taxon>Actinomycetota</taxon>
        <taxon>Actinomycetes</taxon>
        <taxon>Streptosporangiales</taxon>
        <taxon>Streptosporangiaceae</taxon>
        <taxon>Sphaerisporangium</taxon>
    </lineage>
</organism>
<evidence type="ECO:0000256" key="2">
    <source>
        <dbReference type="ARBA" id="ARBA00023002"/>
    </source>
</evidence>
<proteinExistence type="inferred from homology"/>
<dbReference type="InterPro" id="IPR002347">
    <property type="entry name" value="SDR_fam"/>
</dbReference>
<gene>
    <name evidence="3" type="ORF">ACFP1K_10105</name>
</gene>
<keyword evidence="2 3" id="KW-0560">Oxidoreductase</keyword>
<dbReference type="EC" id="1.1.1.-" evidence="3"/>
<evidence type="ECO:0000313" key="3">
    <source>
        <dbReference type="EMBL" id="MFC6081513.1"/>
    </source>
</evidence>
<dbReference type="EMBL" id="JBHSRF010000010">
    <property type="protein sequence ID" value="MFC6081513.1"/>
    <property type="molecule type" value="Genomic_DNA"/>
</dbReference>
<dbReference type="PROSITE" id="PS00061">
    <property type="entry name" value="ADH_SHORT"/>
    <property type="match status" value="1"/>
</dbReference>
<sequence>MIVGAGIASGPEGGRAGENVVLWVIGDLITMGGVFSGSCAPAMAASGGGSIVNNASTAGVNGDPMVAAYSAAKHGVVGLTRSAALDVAREGIRVNALVTGLVDTPLWREVARDPEAKKYFLDRMPVGRAGKEEEVAAFVAFLLGDEAAFITGAALSIDGGLTAG</sequence>
<dbReference type="SUPFAM" id="SSF51735">
    <property type="entry name" value="NAD(P)-binding Rossmann-fold domains"/>
    <property type="match status" value="1"/>
</dbReference>
<dbReference type="CDD" id="cd05233">
    <property type="entry name" value="SDR_c"/>
    <property type="match status" value="1"/>
</dbReference>
<dbReference type="Gene3D" id="3.40.50.720">
    <property type="entry name" value="NAD(P)-binding Rossmann-like Domain"/>
    <property type="match status" value="1"/>
</dbReference>
<comment type="similarity">
    <text evidence="1">Belongs to the short-chain dehydrogenases/reductases (SDR) family.</text>
</comment>
<name>A0ABW1NF33_9ACTN</name>
<evidence type="ECO:0000256" key="1">
    <source>
        <dbReference type="ARBA" id="ARBA00006484"/>
    </source>
</evidence>
<dbReference type="PRINTS" id="PR00081">
    <property type="entry name" value="GDHRDH"/>
</dbReference>
<dbReference type="RefSeq" id="WP_380749551.1">
    <property type="nucleotide sequence ID" value="NZ_JBHSRF010000010.1"/>
</dbReference>
<dbReference type="Proteomes" id="UP001596137">
    <property type="component" value="Unassembled WGS sequence"/>
</dbReference>
<keyword evidence="4" id="KW-1185">Reference proteome</keyword>
<reference evidence="4" key="1">
    <citation type="journal article" date="2019" name="Int. J. Syst. Evol. Microbiol.">
        <title>The Global Catalogue of Microorganisms (GCM) 10K type strain sequencing project: providing services to taxonomists for standard genome sequencing and annotation.</title>
        <authorList>
            <consortium name="The Broad Institute Genomics Platform"/>
            <consortium name="The Broad Institute Genome Sequencing Center for Infectious Disease"/>
            <person name="Wu L."/>
            <person name="Ma J."/>
        </authorList>
    </citation>
    <scope>NUCLEOTIDE SEQUENCE [LARGE SCALE GENOMIC DNA]</scope>
    <source>
        <strain evidence="4">JCM 30346</strain>
    </source>
</reference>
<evidence type="ECO:0000313" key="4">
    <source>
        <dbReference type="Proteomes" id="UP001596137"/>
    </source>
</evidence>
<dbReference type="GO" id="GO:0016491">
    <property type="term" value="F:oxidoreductase activity"/>
    <property type="evidence" value="ECO:0007669"/>
    <property type="project" value="UniProtKB-KW"/>
</dbReference>
<accession>A0ABW1NF33</accession>
<dbReference type="Pfam" id="PF13561">
    <property type="entry name" value="adh_short_C2"/>
    <property type="match status" value="1"/>
</dbReference>
<comment type="caution">
    <text evidence="3">The sequence shown here is derived from an EMBL/GenBank/DDBJ whole genome shotgun (WGS) entry which is preliminary data.</text>
</comment>